<protein>
    <submittedName>
        <fullName evidence="1">Uncharacterized protein</fullName>
    </submittedName>
</protein>
<evidence type="ECO:0000313" key="1">
    <source>
        <dbReference type="EMBL" id="MBS4539132.1"/>
    </source>
</evidence>
<keyword evidence="2" id="KW-1185">Reference proteome</keyword>
<sequence>TPEEAIIGGAKFISEKYVNNPVYAQDTLYKMKWNPDIPGVHQYATDVGWSYKQTAKIKQLYDLCTNYYLRFDVPKYGMK</sequence>
<gene>
    <name evidence="1" type="ORF">GOQ27_11710</name>
</gene>
<comment type="caution">
    <text evidence="1">The sequence shown here is derived from an EMBL/GenBank/DDBJ whole genome shotgun (WGS) entry which is preliminary data.</text>
</comment>
<feature type="non-terminal residue" evidence="1">
    <location>
        <position position="1"/>
    </location>
</feature>
<organism evidence="1 2">
    <name type="scientific">Anaeromonas frigoriresistens</name>
    <dbReference type="NCBI Taxonomy" id="2683708"/>
    <lineage>
        <taxon>Bacteria</taxon>
        <taxon>Bacillati</taxon>
        <taxon>Bacillota</taxon>
        <taxon>Tissierellia</taxon>
        <taxon>Tissierellales</taxon>
        <taxon>Thermohalobacteraceae</taxon>
        <taxon>Anaeromonas</taxon>
    </lineage>
</organism>
<dbReference type="AlphaFoldDB" id="A0A942V378"/>
<reference evidence="1" key="1">
    <citation type="submission" date="2019-12" db="EMBL/GenBank/DDBJ databases">
        <title>Clostridiaceae gen. nov. sp. nov., isolated from sediment in Xinjiang, China.</title>
        <authorList>
            <person name="Zhang R."/>
        </authorList>
    </citation>
    <scope>NUCLEOTIDE SEQUENCE</scope>
    <source>
        <strain evidence="1">D2Q-11</strain>
    </source>
</reference>
<accession>A0A942V378</accession>
<proteinExistence type="predicted"/>
<name>A0A942V378_9FIRM</name>
<dbReference type="EMBL" id="WSFT01000041">
    <property type="protein sequence ID" value="MBS4539132.1"/>
    <property type="molecule type" value="Genomic_DNA"/>
</dbReference>
<evidence type="ECO:0000313" key="2">
    <source>
        <dbReference type="Proteomes" id="UP000724672"/>
    </source>
</evidence>
<dbReference type="Proteomes" id="UP000724672">
    <property type="component" value="Unassembled WGS sequence"/>
</dbReference>